<comment type="caution">
    <text evidence="1">The sequence shown here is derived from an EMBL/GenBank/DDBJ whole genome shotgun (WGS) entry which is preliminary data.</text>
</comment>
<dbReference type="AlphaFoldDB" id="A0A151K2S7"/>
<accession>A0A151K2S7</accession>
<keyword evidence="2" id="KW-1185">Reference proteome</keyword>
<dbReference type="Proteomes" id="UP000078542">
    <property type="component" value="Unassembled WGS sequence"/>
</dbReference>
<dbReference type="STRING" id="456900.A0A151K2S7"/>
<sequence>MDFLQKHKIKSDQKSYLQVDGVTLKLHPYKKLTLTPRSETIIQAVTDKNRIGIVKSEEMRPGVFIGNCLVAPEEYACPISMLNTTGETVEIITPLVTIDELRANDRENILTHYIQHVTRATHQYSHAASVYERR</sequence>
<organism evidence="1 2">
    <name type="scientific">Cyphomyrmex costatus</name>
    <dbReference type="NCBI Taxonomy" id="456900"/>
    <lineage>
        <taxon>Eukaryota</taxon>
        <taxon>Metazoa</taxon>
        <taxon>Ecdysozoa</taxon>
        <taxon>Arthropoda</taxon>
        <taxon>Hexapoda</taxon>
        <taxon>Insecta</taxon>
        <taxon>Pterygota</taxon>
        <taxon>Neoptera</taxon>
        <taxon>Endopterygota</taxon>
        <taxon>Hymenoptera</taxon>
        <taxon>Apocrita</taxon>
        <taxon>Aculeata</taxon>
        <taxon>Formicoidea</taxon>
        <taxon>Formicidae</taxon>
        <taxon>Myrmicinae</taxon>
        <taxon>Cyphomyrmex</taxon>
    </lineage>
</organism>
<dbReference type="EMBL" id="LKEX01020132">
    <property type="protein sequence ID" value="KYN50301.1"/>
    <property type="molecule type" value="Genomic_DNA"/>
</dbReference>
<gene>
    <name evidence="1" type="ORF">ALC62_10760</name>
</gene>
<evidence type="ECO:0000313" key="2">
    <source>
        <dbReference type="Proteomes" id="UP000078542"/>
    </source>
</evidence>
<evidence type="ECO:0000313" key="1">
    <source>
        <dbReference type="EMBL" id="KYN50301.1"/>
    </source>
</evidence>
<protein>
    <submittedName>
        <fullName evidence="1">Uncharacterized protein</fullName>
    </submittedName>
</protein>
<reference evidence="1 2" key="1">
    <citation type="submission" date="2016-03" db="EMBL/GenBank/DDBJ databases">
        <title>Cyphomyrmex costatus WGS genome.</title>
        <authorList>
            <person name="Nygaard S."/>
            <person name="Hu H."/>
            <person name="Boomsma J."/>
            <person name="Zhang G."/>
        </authorList>
    </citation>
    <scope>NUCLEOTIDE SEQUENCE [LARGE SCALE GENOMIC DNA]</scope>
    <source>
        <strain evidence="1">MS0001</strain>
        <tissue evidence="1">Whole body</tissue>
    </source>
</reference>
<name>A0A151K2S7_9HYME</name>
<proteinExistence type="predicted"/>